<dbReference type="HOGENOM" id="CLU_2337224_0_0_1"/>
<name>A0A0E0HWH7_ORYNI</name>
<evidence type="ECO:0000313" key="2">
    <source>
        <dbReference type="Proteomes" id="UP000006591"/>
    </source>
</evidence>
<reference evidence="1" key="1">
    <citation type="submission" date="2015-04" db="UniProtKB">
        <authorList>
            <consortium name="EnsemblPlants"/>
        </authorList>
    </citation>
    <scope>IDENTIFICATION</scope>
    <source>
        <strain evidence="1">SL10</strain>
    </source>
</reference>
<proteinExistence type="predicted"/>
<dbReference type="EnsemblPlants" id="ONIVA07G01350.1">
    <property type="protein sequence ID" value="ONIVA07G01350.1"/>
    <property type="gene ID" value="ONIVA07G01350"/>
</dbReference>
<protein>
    <submittedName>
        <fullName evidence="1">Uncharacterized protein</fullName>
    </submittedName>
</protein>
<keyword evidence="2" id="KW-1185">Reference proteome</keyword>
<accession>A0A0E0HWH7</accession>
<sequence>MRPAGWFWVRQGDLRIRERSELVRRMTIAAAPGPLSRQSCPPFDSNPDPPRSSDMWLLQHIVEYVNGIGVRWMVSGYSLLTRLRGLMLGPGPTLLTKR</sequence>
<dbReference type="Proteomes" id="UP000006591">
    <property type="component" value="Chromosome 7"/>
</dbReference>
<organism evidence="1">
    <name type="scientific">Oryza nivara</name>
    <name type="common">Indian wild rice</name>
    <name type="synonym">Oryza sativa f. spontanea</name>
    <dbReference type="NCBI Taxonomy" id="4536"/>
    <lineage>
        <taxon>Eukaryota</taxon>
        <taxon>Viridiplantae</taxon>
        <taxon>Streptophyta</taxon>
        <taxon>Embryophyta</taxon>
        <taxon>Tracheophyta</taxon>
        <taxon>Spermatophyta</taxon>
        <taxon>Magnoliopsida</taxon>
        <taxon>Liliopsida</taxon>
        <taxon>Poales</taxon>
        <taxon>Poaceae</taxon>
        <taxon>BOP clade</taxon>
        <taxon>Oryzoideae</taxon>
        <taxon>Oryzeae</taxon>
        <taxon>Oryzinae</taxon>
        <taxon>Oryza</taxon>
    </lineage>
</organism>
<dbReference type="AlphaFoldDB" id="A0A0E0HWH7"/>
<dbReference type="Gramene" id="ONIVA07G01350.1">
    <property type="protein sequence ID" value="ONIVA07G01350.1"/>
    <property type="gene ID" value="ONIVA07G01350"/>
</dbReference>
<reference evidence="1" key="2">
    <citation type="submission" date="2018-04" db="EMBL/GenBank/DDBJ databases">
        <title>OnivRS2 (Oryza nivara Reference Sequence Version 2).</title>
        <authorList>
            <person name="Zhang J."/>
            <person name="Kudrna D."/>
            <person name="Lee S."/>
            <person name="Talag J."/>
            <person name="Rajasekar S."/>
            <person name="Welchert J."/>
            <person name="Hsing Y.-I."/>
            <person name="Wing R.A."/>
        </authorList>
    </citation>
    <scope>NUCLEOTIDE SEQUENCE [LARGE SCALE GENOMIC DNA]</scope>
    <source>
        <strain evidence="1">SL10</strain>
    </source>
</reference>
<evidence type="ECO:0000313" key="1">
    <source>
        <dbReference type="EnsemblPlants" id="ONIVA07G01350.1"/>
    </source>
</evidence>